<feature type="transmembrane region" description="Helical" evidence="3">
    <location>
        <begin position="152"/>
        <end position="173"/>
    </location>
</feature>
<dbReference type="Proteomes" id="UP000195011">
    <property type="component" value="Unassembled WGS sequence"/>
</dbReference>
<comment type="similarity">
    <text evidence="2">Belongs to the CDP-alcohol phosphatidyltransferase class-I family.</text>
</comment>
<reference evidence="4 5" key="1">
    <citation type="submission" date="2016-08" db="EMBL/GenBank/DDBJ databases">
        <title>Genome sequence of Clavibacter michiganensis spp strain CFBP8017.</title>
        <authorList>
            <person name="Thapa S.P."/>
            <person name="Coaker G."/>
            <person name="Jacques M.-A."/>
        </authorList>
    </citation>
    <scope>NUCLEOTIDE SEQUENCE [LARGE SCALE GENOMIC DNA]</scope>
    <source>
        <strain evidence="4">CFBP8017</strain>
    </source>
</reference>
<dbReference type="Pfam" id="PF01066">
    <property type="entry name" value="CDP-OH_P_transf"/>
    <property type="match status" value="1"/>
</dbReference>
<dbReference type="InterPro" id="IPR000462">
    <property type="entry name" value="CDP-OH_P_trans"/>
</dbReference>
<dbReference type="AlphaFoldDB" id="A0A251YW21"/>
<keyword evidence="1 2" id="KW-0808">Transferase</keyword>
<dbReference type="GO" id="GO:0008654">
    <property type="term" value="P:phospholipid biosynthetic process"/>
    <property type="evidence" value="ECO:0007669"/>
    <property type="project" value="InterPro"/>
</dbReference>
<gene>
    <name evidence="4" type="ORF">BFL36_01635</name>
</gene>
<sequence>MSAATGTSAPARDESYADVVRRLASAQKKAARGAPAYSIRVNRPAGRLLAAWAYRAGLTPNQVTAISAAFTFTGIALVALVEPAAWLGIAVWLLLAVGYAFDSADGQVARLRGGGSLSGEWLDHVVDCVKISSLHLAVLVSMFRWPATDSDAWLLVPVVYAIVAAASFFAMILNDQLKRVHQVAGGPAPEAGRSTLLRSLLVIPTDYGFLCIVFALLGAPVVFLAVYALMMLANAGHLALASVKWFRDMGALDARRAEAAAASASSAGSARVTA</sequence>
<feature type="transmembrane region" description="Helical" evidence="3">
    <location>
        <begin position="75"/>
        <end position="101"/>
    </location>
</feature>
<dbReference type="GO" id="GO:0016780">
    <property type="term" value="F:phosphotransferase activity, for other substituted phosphate groups"/>
    <property type="evidence" value="ECO:0007669"/>
    <property type="project" value="InterPro"/>
</dbReference>
<evidence type="ECO:0000256" key="1">
    <source>
        <dbReference type="ARBA" id="ARBA00022679"/>
    </source>
</evidence>
<name>A0A251YW21_9MICO</name>
<evidence type="ECO:0000313" key="5">
    <source>
        <dbReference type="Proteomes" id="UP000195011"/>
    </source>
</evidence>
<keyword evidence="3" id="KW-1133">Transmembrane helix</keyword>
<dbReference type="Gene3D" id="1.20.120.1760">
    <property type="match status" value="1"/>
</dbReference>
<feature type="transmembrane region" description="Helical" evidence="3">
    <location>
        <begin position="207"/>
        <end position="230"/>
    </location>
</feature>
<comment type="caution">
    <text evidence="4">The sequence shown here is derived from an EMBL/GenBank/DDBJ whole genome shotgun (WGS) entry which is preliminary data.</text>
</comment>
<dbReference type="InterPro" id="IPR043130">
    <property type="entry name" value="CDP-OH_PTrfase_TM_dom"/>
</dbReference>
<dbReference type="PROSITE" id="PS00379">
    <property type="entry name" value="CDP_ALCOHOL_P_TRANSF"/>
    <property type="match status" value="1"/>
</dbReference>
<dbReference type="GO" id="GO:0016020">
    <property type="term" value="C:membrane"/>
    <property type="evidence" value="ECO:0007669"/>
    <property type="project" value="InterPro"/>
</dbReference>
<evidence type="ECO:0000256" key="2">
    <source>
        <dbReference type="RuleBase" id="RU003750"/>
    </source>
</evidence>
<keyword evidence="3" id="KW-0812">Transmembrane</keyword>
<protein>
    <submittedName>
        <fullName evidence="4">CDP-alcohol phosphatidyltransferase</fullName>
    </submittedName>
</protein>
<evidence type="ECO:0000256" key="3">
    <source>
        <dbReference type="SAM" id="Phobius"/>
    </source>
</evidence>
<evidence type="ECO:0000313" key="4">
    <source>
        <dbReference type="EMBL" id="OUE28422.1"/>
    </source>
</evidence>
<dbReference type="RefSeq" id="WP_190318609.1">
    <property type="nucleotide sequence ID" value="NZ_MDJY01000010.1"/>
</dbReference>
<proteinExistence type="inferred from homology"/>
<organism evidence="4 5">
    <name type="scientific">Clavibacter michiganensis</name>
    <dbReference type="NCBI Taxonomy" id="28447"/>
    <lineage>
        <taxon>Bacteria</taxon>
        <taxon>Bacillati</taxon>
        <taxon>Actinomycetota</taxon>
        <taxon>Actinomycetes</taxon>
        <taxon>Micrococcales</taxon>
        <taxon>Microbacteriaceae</taxon>
        <taxon>Clavibacter</taxon>
    </lineage>
</organism>
<keyword evidence="3" id="KW-0472">Membrane</keyword>
<accession>A0A251YW21</accession>
<dbReference type="InterPro" id="IPR048254">
    <property type="entry name" value="CDP_ALCOHOL_P_TRANSF_CS"/>
</dbReference>
<dbReference type="EMBL" id="MDJY01000010">
    <property type="protein sequence ID" value="OUE28422.1"/>
    <property type="molecule type" value="Genomic_DNA"/>
</dbReference>